<dbReference type="Proteomes" id="UP001597118">
    <property type="component" value="Unassembled WGS sequence"/>
</dbReference>
<keyword evidence="2" id="KW-1185">Reference proteome</keyword>
<protein>
    <submittedName>
        <fullName evidence="1">Uncharacterized protein</fullName>
    </submittedName>
</protein>
<sequence>MIGYAPRQIALLVPYYMLVNEDCYGYAAKSYQAGRAFLAMALLVYCPLSIDHSS</sequence>
<name>A0ABW4ICN2_9SPHI</name>
<dbReference type="EMBL" id="JBHUDG010000007">
    <property type="protein sequence ID" value="MFD1629749.1"/>
    <property type="molecule type" value="Genomic_DNA"/>
</dbReference>
<proteinExistence type="predicted"/>
<accession>A0ABW4ICN2</accession>
<dbReference type="RefSeq" id="WP_379662130.1">
    <property type="nucleotide sequence ID" value="NZ_JBHUDG010000007.1"/>
</dbReference>
<comment type="caution">
    <text evidence="1">The sequence shown here is derived from an EMBL/GenBank/DDBJ whole genome shotgun (WGS) entry which is preliminary data.</text>
</comment>
<reference evidence="2" key="1">
    <citation type="journal article" date="2019" name="Int. J. Syst. Evol. Microbiol.">
        <title>The Global Catalogue of Microorganisms (GCM) 10K type strain sequencing project: providing services to taxonomists for standard genome sequencing and annotation.</title>
        <authorList>
            <consortium name="The Broad Institute Genomics Platform"/>
            <consortium name="The Broad Institute Genome Sequencing Center for Infectious Disease"/>
            <person name="Wu L."/>
            <person name="Ma J."/>
        </authorList>
    </citation>
    <scope>NUCLEOTIDE SEQUENCE [LARGE SCALE GENOMIC DNA]</scope>
    <source>
        <strain evidence="2">CCUG 53762</strain>
    </source>
</reference>
<evidence type="ECO:0000313" key="1">
    <source>
        <dbReference type="EMBL" id="MFD1629749.1"/>
    </source>
</evidence>
<gene>
    <name evidence="1" type="ORF">ACFSAH_07675</name>
</gene>
<organism evidence="1 2">
    <name type="scientific">Pseudopedobacter beijingensis</name>
    <dbReference type="NCBI Taxonomy" id="1207056"/>
    <lineage>
        <taxon>Bacteria</taxon>
        <taxon>Pseudomonadati</taxon>
        <taxon>Bacteroidota</taxon>
        <taxon>Sphingobacteriia</taxon>
        <taxon>Sphingobacteriales</taxon>
        <taxon>Sphingobacteriaceae</taxon>
        <taxon>Pseudopedobacter</taxon>
    </lineage>
</organism>
<evidence type="ECO:0000313" key="2">
    <source>
        <dbReference type="Proteomes" id="UP001597118"/>
    </source>
</evidence>